<proteinExistence type="predicted"/>
<dbReference type="AlphaFoldDB" id="A0A0D7LQ60"/>
<dbReference type="RefSeq" id="WP_023223221.1">
    <property type="nucleotide sequence ID" value="NZ_CAKNEP010000005.1"/>
</dbReference>
<accession>A0A0D7LQ60</accession>
<evidence type="ECO:0000313" key="1">
    <source>
        <dbReference type="EMBL" id="HBH7043547.1"/>
    </source>
</evidence>
<dbReference type="InterPro" id="IPR006498">
    <property type="entry name" value="Tail_tube"/>
</dbReference>
<evidence type="ECO:0000313" key="2">
    <source>
        <dbReference type="EMBL" id="MDW2759094.1"/>
    </source>
</evidence>
<gene>
    <name evidence="1" type="ORF">KV121_003653</name>
    <name evidence="2" type="ORF">RYZ67_11475</name>
</gene>
<comment type="caution">
    <text evidence="1">The sequence shown here is derived from an EMBL/GenBank/DDBJ whole genome shotgun (WGS) entry which is preliminary data.</text>
</comment>
<protein>
    <submittedName>
        <fullName evidence="1">Phage major tail tube protein</fullName>
    </submittedName>
</protein>
<dbReference type="EMBL" id="JAWPBU010000010">
    <property type="protein sequence ID" value="MDW2759094.1"/>
    <property type="molecule type" value="Genomic_DNA"/>
</dbReference>
<dbReference type="EMBL" id="DAESCB010000013">
    <property type="protein sequence ID" value="HBH7043547.1"/>
    <property type="molecule type" value="Genomic_DNA"/>
</dbReference>
<reference evidence="1" key="2">
    <citation type="submission" date="2021-07" db="EMBL/GenBank/DDBJ databases">
        <authorList>
            <consortium name="NCBI Pathogen Detection Project"/>
        </authorList>
    </citation>
    <scope>NUCLEOTIDE SEQUENCE</scope>
    <source>
        <strain evidence="1">91871</strain>
    </source>
</reference>
<name>A0A0D7LQ60_CITFR</name>
<reference evidence="2" key="3">
    <citation type="submission" date="2023-10" db="EMBL/GenBank/DDBJ databases">
        <title>Fecal carriage and genetic characteristics of carbapenem-resistant Enterobacterales among healthy adults from four provinces of China.</title>
        <authorList>
            <person name="Li Y."/>
            <person name="Zhang R."/>
        </authorList>
    </citation>
    <scope>NUCLEOTIDE SEQUENCE</scope>
    <source>
        <strain evidence="2">HN-136</strain>
    </source>
</reference>
<organism evidence="1 3">
    <name type="scientific">Citrobacter freundii</name>
    <dbReference type="NCBI Taxonomy" id="546"/>
    <lineage>
        <taxon>Bacteria</taxon>
        <taxon>Pseudomonadati</taxon>
        <taxon>Pseudomonadota</taxon>
        <taxon>Gammaproteobacteria</taxon>
        <taxon>Enterobacterales</taxon>
        <taxon>Enterobacteriaceae</taxon>
        <taxon>Citrobacter</taxon>
        <taxon>Citrobacter freundii complex</taxon>
    </lineage>
</organism>
<reference evidence="1" key="1">
    <citation type="journal article" date="2018" name="Genome Biol.">
        <title>SKESA: strategic k-mer extension for scrupulous assemblies.</title>
        <authorList>
            <person name="Souvorov A."/>
            <person name="Agarwala R."/>
            <person name="Lipman D.J."/>
        </authorList>
    </citation>
    <scope>NUCLEOTIDE SEQUENCE</scope>
    <source>
        <strain evidence="1">91871</strain>
    </source>
</reference>
<dbReference type="NCBIfam" id="TIGR01611">
    <property type="entry name" value="tail_tube"/>
    <property type="match status" value="1"/>
</dbReference>
<sequence length="172" mass="18675">MALPRKLKLMNLFIDGVSYLGVVQSVTLPKLTRKLEKYRGGGMNGSASVDLGLDDDALSAEISLGGFPDDAVWSLYAATGTASVPLRFAGSYQRDDTGETVPVEVVLRGRQKEIDLGEAKQGEDTESKISLECSYYKLTLNGKDMVEIDTVNLVEMVNGTDMLEAHRQNIGL</sequence>
<evidence type="ECO:0000313" key="3">
    <source>
        <dbReference type="Proteomes" id="UP000885148"/>
    </source>
</evidence>
<dbReference type="Proteomes" id="UP001278087">
    <property type="component" value="Unassembled WGS sequence"/>
</dbReference>
<dbReference type="Pfam" id="PF04985">
    <property type="entry name" value="Phage_tube"/>
    <property type="match status" value="1"/>
</dbReference>
<dbReference type="Proteomes" id="UP000885148">
    <property type="component" value="Unassembled WGS sequence"/>
</dbReference>